<evidence type="ECO:0000256" key="2">
    <source>
        <dbReference type="ARBA" id="ARBA00022448"/>
    </source>
</evidence>
<evidence type="ECO:0000313" key="9">
    <source>
        <dbReference type="EMBL" id="MBB1487277.1"/>
    </source>
</evidence>
<dbReference type="GO" id="GO:0022857">
    <property type="term" value="F:transmembrane transporter activity"/>
    <property type="evidence" value="ECO:0007669"/>
    <property type="project" value="InterPro"/>
</dbReference>
<feature type="transmembrane region" description="Helical" evidence="7">
    <location>
        <begin position="298"/>
        <end position="315"/>
    </location>
</feature>
<evidence type="ECO:0000256" key="3">
    <source>
        <dbReference type="ARBA" id="ARBA00022475"/>
    </source>
</evidence>
<dbReference type="Pfam" id="PF21987">
    <property type="entry name" value="YajR_YAM"/>
    <property type="match status" value="1"/>
</dbReference>
<feature type="transmembrane region" description="Helical" evidence="7">
    <location>
        <begin position="159"/>
        <end position="181"/>
    </location>
</feature>
<dbReference type="PROSITE" id="PS50850">
    <property type="entry name" value="MFS"/>
    <property type="match status" value="1"/>
</dbReference>
<keyword evidence="4 7" id="KW-0812">Transmembrane</keyword>
<feature type="transmembrane region" description="Helical" evidence="7">
    <location>
        <begin position="365"/>
        <end position="384"/>
    </location>
</feature>
<dbReference type="AlphaFoldDB" id="A0A839IS62"/>
<feature type="transmembrane region" description="Helical" evidence="7">
    <location>
        <begin position="275"/>
        <end position="292"/>
    </location>
</feature>
<dbReference type="Gene3D" id="1.20.1250.20">
    <property type="entry name" value="MFS general substrate transporter like domains"/>
    <property type="match status" value="1"/>
</dbReference>
<comment type="subcellular location">
    <subcellularLocation>
        <location evidence="1">Cell membrane</location>
        <topology evidence="1">Multi-pass membrane protein</topology>
    </subcellularLocation>
</comment>
<feature type="transmembrane region" description="Helical" evidence="7">
    <location>
        <begin position="39"/>
        <end position="59"/>
    </location>
</feature>
<evidence type="ECO:0000256" key="5">
    <source>
        <dbReference type="ARBA" id="ARBA00022989"/>
    </source>
</evidence>
<reference evidence="9 10" key="1">
    <citation type="submission" date="2020-08" db="EMBL/GenBank/DDBJ databases">
        <title>Oceanospirillum sp. nov. isolated from marine sediment.</title>
        <authorList>
            <person name="Ji X."/>
        </authorList>
    </citation>
    <scope>NUCLEOTIDE SEQUENCE [LARGE SCALE GENOMIC DNA]</scope>
    <source>
        <strain evidence="9 10">D5</strain>
    </source>
</reference>
<dbReference type="PANTHER" id="PTHR23517">
    <property type="entry name" value="RESISTANCE PROTEIN MDTM, PUTATIVE-RELATED-RELATED"/>
    <property type="match status" value="1"/>
</dbReference>
<feature type="transmembrane region" description="Helical" evidence="7">
    <location>
        <begin position="12"/>
        <end position="33"/>
    </location>
</feature>
<keyword evidence="6 7" id="KW-0472">Membrane</keyword>
<comment type="caution">
    <text evidence="9">The sequence shown here is derived from an EMBL/GenBank/DDBJ whole genome shotgun (WGS) entry which is preliminary data.</text>
</comment>
<feature type="transmembrane region" description="Helical" evidence="7">
    <location>
        <begin position="247"/>
        <end position="266"/>
    </location>
</feature>
<keyword evidence="5 7" id="KW-1133">Transmembrane helix</keyword>
<evidence type="ECO:0000313" key="10">
    <source>
        <dbReference type="Proteomes" id="UP000565262"/>
    </source>
</evidence>
<dbReference type="PANTHER" id="PTHR23517:SF2">
    <property type="entry name" value="MULTIDRUG RESISTANCE PROTEIN MDTH"/>
    <property type="match status" value="1"/>
</dbReference>
<dbReference type="InterPro" id="IPR054152">
    <property type="entry name" value="YajR_YAM"/>
</dbReference>
<keyword evidence="3" id="KW-1003">Cell membrane</keyword>
<evidence type="ECO:0000256" key="4">
    <source>
        <dbReference type="ARBA" id="ARBA00022692"/>
    </source>
</evidence>
<feature type="transmembrane region" description="Helical" evidence="7">
    <location>
        <begin position="336"/>
        <end position="359"/>
    </location>
</feature>
<keyword evidence="10" id="KW-1185">Reference proteome</keyword>
<feature type="transmembrane region" description="Helical" evidence="7">
    <location>
        <begin position="71"/>
        <end position="90"/>
    </location>
</feature>
<sequence>MTTGERRAVSGLAGLYALRMLGLFMVLPVLSIYSADLAGASPALIGMAIGGYGLTQALLQIPFGFLSDKVGRKAVIVGGLILFIIGSIVAAMSESIYGVIIGRCLQGSGAIASSIMALLSDLTREQMRTKAMAVVGMSIGLSFSVALVLGPVISQPFGLAGLFWFTAVLATLGLLVIWKWVPTPQLYAPQREATVQTAQLSDILKHPELLRLDLGILILHLIMTATFVVIPLRLLELDMLARDHWMVYLPIMVLSFLAMVPFIIVAEKKRKMKPIFLLAISLVALSQLLMGLMTSDSLTALLALMFMYFMAFNLLEASLPSLISKIAPAGQKGTAMGVYSSSQFFGAFIGGALGGWMYGAMGIDAVLIMCGVLAIIWAVAAMGMQPPKHLTGKVVDVPETELNKADDFSARLLAVPGVEEVVIVLDEKAAYMKVDKNSLDEQALATALA</sequence>
<evidence type="ECO:0000256" key="6">
    <source>
        <dbReference type="ARBA" id="ARBA00023136"/>
    </source>
</evidence>
<protein>
    <submittedName>
        <fullName evidence="9">MFS transporter</fullName>
    </submittedName>
</protein>
<evidence type="ECO:0000256" key="1">
    <source>
        <dbReference type="ARBA" id="ARBA00004651"/>
    </source>
</evidence>
<dbReference type="SUPFAM" id="SSF103473">
    <property type="entry name" value="MFS general substrate transporter"/>
    <property type="match status" value="1"/>
</dbReference>
<evidence type="ECO:0000259" key="8">
    <source>
        <dbReference type="PROSITE" id="PS50850"/>
    </source>
</evidence>
<dbReference type="EMBL" id="JACJFM010000013">
    <property type="protein sequence ID" value="MBB1487277.1"/>
    <property type="molecule type" value="Genomic_DNA"/>
</dbReference>
<evidence type="ECO:0000256" key="7">
    <source>
        <dbReference type="SAM" id="Phobius"/>
    </source>
</evidence>
<organism evidence="9 10">
    <name type="scientific">Oceanospirillum sediminis</name>
    <dbReference type="NCBI Taxonomy" id="2760088"/>
    <lineage>
        <taxon>Bacteria</taxon>
        <taxon>Pseudomonadati</taxon>
        <taxon>Pseudomonadota</taxon>
        <taxon>Gammaproteobacteria</taxon>
        <taxon>Oceanospirillales</taxon>
        <taxon>Oceanospirillaceae</taxon>
        <taxon>Oceanospirillum</taxon>
    </lineage>
</organism>
<dbReference type="GO" id="GO:0005886">
    <property type="term" value="C:plasma membrane"/>
    <property type="evidence" value="ECO:0007669"/>
    <property type="project" value="UniProtKB-SubCell"/>
</dbReference>
<feature type="transmembrane region" description="Helical" evidence="7">
    <location>
        <begin position="131"/>
        <end position="153"/>
    </location>
</feature>
<keyword evidence="2" id="KW-0813">Transport</keyword>
<name>A0A839IS62_9GAMM</name>
<proteinExistence type="predicted"/>
<dbReference type="InterPro" id="IPR020846">
    <property type="entry name" value="MFS_dom"/>
</dbReference>
<dbReference type="Gene3D" id="3.30.70.100">
    <property type="match status" value="1"/>
</dbReference>
<feature type="transmembrane region" description="Helical" evidence="7">
    <location>
        <begin position="214"/>
        <end position="235"/>
    </location>
</feature>
<dbReference type="CDD" id="cd17472">
    <property type="entry name" value="MFS_YajR_like"/>
    <property type="match status" value="1"/>
</dbReference>
<dbReference type="Pfam" id="PF07690">
    <property type="entry name" value="MFS_1"/>
    <property type="match status" value="1"/>
</dbReference>
<dbReference type="InterPro" id="IPR036259">
    <property type="entry name" value="MFS_trans_sf"/>
</dbReference>
<feature type="transmembrane region" description="Helical" evidence="7">
    <location>
        <begin position="96"/>
        <end position="119"/>
    </location>
</feature>
<dbReference type="InterPro" id="IPR050171">
    <property type="entry name" value="MFS_Transporters"/>
</dbReference>
<dbReference type="Proteomes" id="UP000565262">
    <property type="component" value="Unassembled WGS sequence"/>
</dbReference>
<accession>A0A839IS62</accession>
<gene>
    <name evidence="9" type="ORF">H4O21_11715</name>
</gene>
<feature type="domain" description="Major facilitator superfamily (MFS) profile" evidence="8">
    <location>
        <begin position="8"/>
        <end position="389"/>
    </location>
</feature>
<dbReference type="InterPro" id="IPR011701">
    <property type="entry name" value="MFS"/>
</dbReference>